<dbReference type="RefSeq" id="WP_273639546.1">
    <property type="nucleotide sequence ID" value="NZ_JAQQXP010000001.1"/>
</dbReference>
<dbReference type="PANTHER" id="PTHR33121:SF70">
    <property type="entry name" value="SIGNALING PROTEIN YKOW"/>
    <property type="match status" value="1"/>
</dbReference>
<proteinExistence type="predicted"/>
<dbReference type="SUPFAM" id="SSF141868">
    <property type="entry name" value="EAL domain-like"/>
    <property type="match status" value="1"/>
</dbReference>
<feature type="transmembrane region" description="Helical" evidence="1">
    <location>
        <begin position="188"/>
        <end position="206"/>
    </location>
</feature>
<feature type="domain" description="EAL" evidence="2">
    <location>
        <begin position="418"/>
        <end position="671"/>
    </location>
</feature>
<dbReference type="PROSITE" id="PS50887">
    <property type="entry name" value="GGDEF"/>
    <property type="match status" value="1"/>
</dbReference>
<name>A0ABT5L0T3_9ALTE</name>
<dbReference type="InterPro" id="IPR000160">
    <property type="entry name" value="GGDEF_dom"/>
</dbReference>
<dbReference type="SUPFAM" id="SSF55073">
    <property type="entry name" value="Nucleotide cyclase"/>
    <property type="match status" value="1"/>
</dbReference>
<dbReference type="Pfam" id="PF00563">
    <property type="entry name" value="EAL"/>
    <property type="match status" value="1"/>
</dbReference>
<evidence type="ECO:0000259" key="2">
    <source>
        <dbReference type="PROSITE" id="PS50883"/>
    </source>
</evidence>
<evidence type="ECO:0000259" key="3">
    <source>
        <dbReference type="PROSITE" id="PS50887"/>
    </source>
</evidence>
<keyword evidence="5" id="KW-1185">Reference proteome</keyword>
<feature type="transmembrane region" description="Helical" evidence="1">
    <location>
        <begin position="212"/>
        <end position="231"/>
    </location>
</feature>
<evidence type="ECO:0000313" key="4">
    <source>
        <dbReference type="EMBL" id="MDC8830625.1"/>
    </source>
</evidence>
<dbReference type="NCBIfam" id="TIGR00254">
    <property type="entry name" value="GGDEF"/>
    <property type="match status" value="1"/>
</dbReference>
<dbReference type="InterPro" id="IPR043128">
    <property type="entry name" value="Rev_trsase/Diguanyl_cyclase"/>
</dbReference>
<evidence type="ECO:0000256" key="1">
    <source>
        <dbReference type="SAM" id="Phobius"/>
    </source>
</evidence>
<dbReference type="PROSITE" id="PS50883">
    <property type="entry name" value="EAL"/>
    <property type="match status" value="1"/>
</dbReference>
<dbReference type="SMART" id="SM00267">
    <property type="entry name" value="GGDEF"/>
    <property type="match status" value="1"/>
</dbReference>
<dbReference type="EMBL" id="JAQQXP010000001">
    <property type="protein sequence ID" value="MDC8830625.1"/>
    <property type="molecule type" value="Genomic_DNA"/>
</dbReference>
<feature type="domain" description="GGDEF" evidence="3">
    <location>
        <begin position="274"/>
        <end position="409"/>
    </location>
</feature>
<accession>A0ABT5L0T3</accession>
<feature type="transmembrane region" description="Helical" evidence="1">
    <location>
        <begin position="102"/>
        <end position="120"/>
    </location>
</feature>
<reference evidence="4 5" key="1">
    <citation type="submission" date="2022-10" db="EMBL/GenBank/DDBJ databases">
        <title>Alteromonas sp. chi3 Genome sequencing.</title>
        <authorList>
            <person name="Park S."/>
        </authorList>
    </citation>
    <scope>NUCLEOTIDE SEQUENCE [LARGE SCALE GENOMIC DNA]</scope>
    <source>
        <strain evidence="5">chi3</strain>
    </source>
</reference>
<dbReference type="SMART" id="SM00052">
    <property type="entry name" value="EAL"/>
    <property type="match status" value="1"/>
</dbReference>
<gene>
    <name evidence="4" type="ORF">OIK42_07610</name>
</gene>
<keyword evidence="1" id="KW-0812">Transmembrane</keyword>
<feature type="transmembrane region" description="Helical" evidence="1">
    <location>
        <begin position="159"/>
        <end position="176"/>
    </location>
</feature>
<dbReference type="Gene3D" id="3.20.20.450">
    <property type="entry name" value="EAL domain"/>
    <property type="match status" value="1"/>
</dbReference>
<sequence length="679" mass="76684">MTIVTTFYVMSSGIMFAVAAITLLLLCYNKVPSSNQHVRSWVLLTAITAGAIQYVHFLDYKVSGIAESYFYSSLKHHLAVWLCFFVVVMVTMLTRKLYSKPVLLLFFAYTLVMSILGFSADIPIRYEQAPIVFEQQLLWGDTVYAITGPLSVTGMVRDIGFLVVLVWVVASLLLHIKQARHQEVKFIVGYLVLIIGLAIHDSLVLFTGLESIILSLSGYVYLVAVFSFFIFKGYLEMQSELRELAYNDNITQTPNRAGIQADIEALLNASEHVEKLPVCVLDLDHFKVFNDAFGHDIGNQILAKIGRRLLNFTQQRRMLTSRFDKDRFIVLVPHASPDMTLQGLANELHELVKQPLQVDDRIIELGCTIGLFDLDIKDLAASQDIFIIAERAIEHAKKMDKGGTSLYSDIARDSSLQKLKMKLALKNAIQNNEIDIVFQPQFTQHDTLYGAEVLVRWQDKQGNFIPPPEFIAIAESFGLIHDLGKLVCRKTASLLAPHRQWLLDNNQCISINVSAWEFNRSTFLDDILHILEEYQLPTSLFTLEITETVLIQDLQESKQQLKKLRESGFRVALDDFGTGYSSLSYLRELPFDILKIDKAFVDDLNIAEHQSMINGIITIAKAIGLSSVAEGVEDASQHLRLKMMGVDVLQGYHFARPMPFEDFNAQYIAPNAVVRQSTE</sequence>
<dbReference type="CDD" id="cd01949">
    <property type="entry name" value="GGDEF"/>
    <property type="match status" value="1"/>
</dbReference>
<feature type="transmembrane region" description="Helical" evidence="1">
    <location>
        <begin position="6"/>
        <end position="28"/>
    </location>
</feature>
<keyword evidence="1" id="KW-1133">Transmembrane helix</keyword>
<evidence type="ECO:0000313" key="5">
    <source>
        <dbReference type="Proteomes" id="UP001218788"/>
    </source>
</evidence>
<dbReference type="InterPro" id="IPR035919">
    <property type="entry name" value="EAL_sf"/>
</dbReference>
<dbReference type="InterPro" id="IPR001633">
    <property type="entry name" value="EAL_dom"/>
</dbReference>
<feature type="transmembrane region" description="Helical" evidence="1">
    <location>
        <begin position="40"/>
        <end position="58"/>
    </location>
</feature>
<dbReference type="InterPro" id="IPR050706">
    <property type="entry name" value="Cyclic-di-GMP_PDE-like"/>
</dbReference>
<feature type="transmembrane region" description="Helical" evidence="1">
    <location>
        <begin position="78"/>
        <end position="95"/>
    </location>
</feature>
<organism evidence="4 5">
    <name type="scientific">Alteromonas gilva</name>
    <dbReference type="NCBI Taxonomy" id="2987522"/>
    <lineage>
        <taxon>Bacteria</taxon>
        <taxon>Pseudomonadati</taxon>
        <taxon>Pseudomonadota</taxon>
        <taxon>Gammaproteobacteria</taxon>
        <taxon>Alteromonadales</taxon>
        <taxon>Alteromonadaceae</taxon>
        <taxon>Alteromonas/Salinimonas group</taxon>
        <taxon>Alteromonas</taxon>
    </lineage>
</organism>
<protein>
    <submittedName>
        <fullName evidence="4">Bifunctional diguanylate cyclase/phosphodiesterase</fullName>
    </submittedName>
</protein>
<dbReference type="InterPro" id="IPR029787">
    <property type="entry name" value="Nucleotide_cyclase"/>
</dbReference>
<dbReference type="PANTHER" id="PTHR33121">
    <property type="entry name" value="CYCLIC DI-GMP PHOSPHODIESTERASE PDEF"/>
    <property type="match status" value="1"/>
</dbReference>
<comment type="caution">
    <text evidence="4">The sequence shown here is derived from an EMBL/GenBank/DDBJ whole genome shotgun (WGS) entry which is preliminary data.</text>
</comment>
<dbReference type="CDD" id="cd01948">
    <property type="entry name" value="EAL"/>
    <property type="match status" value="1"/>
</dbReference>
<dbReference type="Proteomes" id="UP001218788">
    <property type="component" value="Unassembled WGS sequence"/>
</dbReference>
<dbReference type="Gene3D" id="3.30.70.270">
    <property type="match status" value="1"/>
</dbReference>
<keyword evidence="1" id="KW-0472">Membrane</keyword>
<dbReference type="Pfam" id="PF00990">
    <property type="entry name" value="GGDEF"/>
    <property type="match status" value="1"/>
</dbReference>